<proteinExistence type="predicted"/>
<name>A0A9D2AUW1_9FIRM</name>
<protein>
    <submittedName>
        <fullName evidence="1">Uncharacterized protein</fullName>
    </submittedName>
</protein>
<accession>A0A9D2AUW1</accession>
<reference evidence="1" key="2">
    <citation type="submission" date="2021-04" db="EMBL/GenBank/DDBJ databases">
        <authorList>
            <person name="Gilroy R."/>
        </authorList>
    </citation>
    <scope>NUCLEOTIDE SEQUENCE</scope>
    <source>
        <strain evidence="1">2189</strain>
    </source>
</reference>
<evidence type="ECO:0000313" key="1">
    <source>
        <dbReference type="EMBL" id="HIX49991.1"/>
    </source>
</evidence>
<comment type="caution">
    <text evidence="1">The sequence shown here is derived from an EMBL/GenBank/DDBJ whole genome shotgun (WGS) entry which is preliminary data.</text>
</comment>
<dbReference type="AlphaFoldDB" id="A0A9D2AUW1"/>
<gene>
    <name evidence="1" type="ORF">H9851_01785</name>
</gene>
<organism evidence="1 2">
    <name type="scientific">Candidatus Borkfalkia faecavium</name>
    <dbReference type="NCBI Taxonomy" id="2838508"/>
    <lineage>
        <taxon>Bacteria</taxon>
        <taxon>Bacillati</taxon>
        <taxon>Bacillota</taxon>
        <taxon>Clostridia</taxon>
        <taxon>Christensenellales</taxon>
        <taxon>Christensenellaceae</taxon>
        <taxon>Candidatus Borkfalkia</taxon>
    </lineage>
</organism>
<evidence type="ECO:0000313" key="2">
    <source>
        <dbReference type="Proteomes" id="UP000886847"/>
    </source>
</evidence>
<dbReference type="Proteomes" id="UP000886847">
    <property type="component" value="Unassembled WGS sequence"/>
</dbReference>
<dbReference type="EMBL" id="DXEW01000006">
    <property type="protein sequence ID" value="HIX49991.1"/>
    <property type="molecule type" value="Genomic_DNA"/>
</dbReference>
<reference evidence="1" key="1">
    <citation type="journal article" date="2021" name="PeerJ">
        <title>Extensive microbial diversity within the chicken gut microbiome revealed by metagenomics and culture.</title>
        <authorList>
            <person name="Gilroy R."/>
            <person name="Ravi A."/>
            <person name="Getino M."/>
            <person name="Pursley I."/>
            <person name="Horton D.L."/>
            <person name="Alikhan N.F."/>
            <person name="Baker D."/>
            <person name="Gharbi K."/>
            <person name="Hall N."/>
            <person name="Watson M."/>
            <person name="Adriaenssens E.M."/>
            <person name="Foster-Nyarko E."/>
            <person name="Jarju S."/>
            <person name="Secka A."/>
            <person name="Antonio M."/>
            <person name="Oren A."/>
            <person name="Chaudhuri R.R."/>
            <person name="La Ragione R."/>
            <person name="Hildebrand F."/>
            <person name="Pallen M.J."/>
        </authorList>
    </citation>
    <scope>NUCLEOTIDE SEQUENCE</scope>
    <source>
        <strain evidence="1">2189</strain>
    </source>
</reference>
<sequence length="67" mass="7159">MEENKTVDACPRCCPQAMLLEGEALAYQKAHALAVSLTDPASAALAAGIAQRHAARFSALYALWKEN</sequence>